<dbReference type="AlphaFoldDB" id="A0A6A4WZQ5"/>
<accession>A0A6A4WZQ5</accession>
<keyword evidence="3" id="KW-1185">Reference proteome</keyword>
<feature type="signal peptide" evidence="1">
    <location>
        <begin position="1"/>
        <end position="17"/>
    </location>
</feature>
<dbReference type="Proteomes" id="UP000440578">
    <property type="component" value="Unassembled WGS sequence"/>
</dbReference>
<gene>
    <name evidence="2" type="ORF">FJT64_016706</name>
</gene>
<proteinExistence type="predicted"/>
<reference evidence="2 3" key="1">
    <citation type="submission" date="2019-07" db="EMBL/GenBank/DDBJ databases">
        <title>Draft genome assembly of a fouling barnacle, Amphibalanus amphitrite (Darwin, 1854): The first reference genome for Thecostraca.</title>
        <authorList>
            <person name="Kim W."/>
        </authorList>
    </citation>
    <scope>NUCLEOTIDE SEQUENCE [LARGE SCALE GENOMIC DNA]</scope>
    <source>
        <strain evidence="2">SNU_AA5</strain>
        <tissue evidence="2">Soma without cirri and trophi</tissue>
    </source>
</reference>
<evidence type="ECO:0000313" key="2">
    <source>
        <dbReference type="EMBL" id="KAF0312557.1"/>
    </source>
</evidence>
<keyword evidence="1" id="KW-0732">Signal</keyword>
<name>A0A6A4WZQ5_AMPAM</name>
<comment type="caution">
    <text evidence="2">The sequence shown here is derived from an EMBL/GenBank/DDBJ whole genome shotgun (WGS) entry which is preliminary data.</text>
</comment>
<protein>
    <submittedName>
        <fullName evidence="2">Uncharacterized protein</fullName>
    </submittedName>
</protein>
<sequence length="77" mass="7805">MSVVPLLLSALLASAAAMPGSSPSRLCEGAFSAGGNDQQLLQLQLNVECAFNRSQGRHCLLTEGATGSGLPVCDCAV</sequence>
<feature type="chain" id="PRO_5025554318" evidence="1">
    <location>
        <begin position="18"/>
        <end position="77"/>
    </location>
</feature>
<evidence type="ECO:0000313" key="3">
    <source>
        <dbReference type="Proteomes" id="UP000440578"/>
    </source>
</evidence>
<dbReference type="EMBL" id="VIIS01000161">
    <property type="protein sequence ID" value="KAF0312557.1"/>
    <property type="molecule type" value="Genomic_DNA"/>
</dbReference>
<organism evidence="2 3">
    <name type="scientific">Amphibalanus amphitrite</name>
    <name type="common">Striped barnacle</name>
    <name type="synonym">Balanus amphitrite</name>
    <dbReference type="NCBI Taxonomy" id="1232801"/>
    <lineage>
        <taxon>Eukaryota</taxon>
        <taxon>Metazoa</taxon>
        <taxon>Ecdysozoa</taxon>
        <taxon>Arthropoda</taxon>
        <taxon>Crustacea</taxon>
        <taxon>Multicrustacea</taxon>
        <taxon>Cirripedia</taxon>
        <taxon>Thoracica</taxon>
        <taxon>Thoracicalcarea</taxon>
        <taxon>Balanomorpha</taxon>
        <taxon>Balanoidea</taxon>
        <taxon>Balanidae</taxon>
        <taxon>Amphibalaninae</taxon>
        <taxon>Amphibalanus</taxon>
    </lineage>
</organism>
<evidence type="ECO:0000256" key="1">
    <source>
        <dbReference type="SAM" id="SignalP"/>
    </source>
</evidence>